<dbReference type="NCBIfam" id="TIGR03544">
    <property type="entry name" value="DivI1A_domain"/>
    <property type="match status" value="1"/>
</dbReference>
<feature type="compositionally biased region" description="Low complexity" evidence="7">
    <location>
        <begin position="213"/>
        <end position="222"/>
    </location>
</feature>
<evidence type="ECO:0000256" key="7">
    <source>
        <dbReference type="SAM" id="MobiDB-lite"/>
    </source>
</evidence>
<evidence type="ECO:0000313" key="8">
    <source>
        <dbReference type="EMBL" id="KRM36492.1"/>
    </source>
</evidence>
<feature type="compositionally biased region" description="Polar residues" evidence="7">
    <location>
        <begin position="229"/>
        <end position="244"/>
    </location>
</feature>
<dbReference type="GO" id="GO:0051301">
    <property type="term" value="P:cell division"/>
    <property type="evidence" value="ECO:0007669"/>
    <property type="project" value="UniProtKB-UniRule"/>
</dbReference>
<keyword evidence="3 6" id="KW-0133">Cell shape</keyword>
<evidence type="ECO:0000256" key="6">
    <source>
        <dbReference type="HAMAP-Rule" id="MF_02011"/>
    </source>
</evidence>
<keyword evidence="9" id="KW-1185">Reference proteome</keyword>
<evidence type="ECO:0000256" key="3">
    <source>
        <dbReference type="ARBA" id="ARBA00022960"/>
    </source>
</evidence>
<dbReference type="Gene3D" id="6.10.250.660">
    <property type="match status" value="1"/>
</dbReference>
<comment type="subunit">
    <text evidence="6">Forms polymers through the coiled coil domains. Interacts with PBP1, MreC and EzrA.</text>
</comment>
<dbReference type="STRING" id="1423734.FC83_GL002364"/>
<dbReference type="PANTHER" id="PTHR35794:SF1">
    <property type="entry name" value="CELL CYCLE PROTEIN GPSB"/>
    <property type="match status" value="1"/>
</dbReference>
<dbReference type="NCBIfam" id="NF010725">
    <property type="entry name" value="PRK14127.1"/>
    <property type="match status" value="1"/>
</dbReference>
<keyword evidence="4 6" id="KW-0175">Coiled coil</keyword>
<dbReference type="InterPro" id="IPR007793">
    <property type="entry name" value="DivIVA_fam"/>
</dbReference>
<comment type="similarity">
    <text evidence="6">Belongs to the GpsB family.</text>
</comment>
<organism evidence="8 9">
    <name type="scientific">Agrilactobacillus composti DSM 18527 = JCM 14202</name>
    <dbReference type="NCBI Taxonomy" id="1423734"/>
    <lineage>
        <taxon>Bacteria</taxon>
        <taxon>Bacillati</taxon>
        <taxon>Bacillota</taxon>
        <taxon>Bacilli</taxon>
        <taxon>Lactobacillales</taxon>
        <taxon>Lactobacillaceae</taxon>
        <taxon>Agrilactobacillus</taxon>
    </lineage>
</organism>
<proteinExistence type="inferred from homology"/>
<name>A0A0R1YBX1_9LACO</name>
<feature type="region of interest" description="Disordered" evidence="7">
    <location>
        <begin position="79"/>
        <end position="101"/>
    </location>
</feature>
<dbReference type="InterPro" id="IPR011229">
    <property type="entry name" value="Cell_cycle_GpsB"/>
</dbReference>
<evidence type="ECO:0000256" key="5">
    <source>
        <dbReference type="ARBA" id="ARBA00023306"/>
    </source>
</evidence>
<dbReference type="GO" id="GO:0005737">
    <property type="term" value="C:cytoplasm"/>
    <property type="evidence" value="ECO:0007669"/>
    <property type="project" value="UniProtKB-SubCell"/>
</dbReference>
<comment type="subcellular location">
    <subcellularLocation>
        <location evidence="6">Cytoplasm</location>
    </subcellularLocation>
    <text evidence="6">Shuttles between the lateral wall and the division site in a cell cycle-dependent manner.</text>
</comment>
<dbReference type="Pfam" id="PF05103">
    <property type="entry name" value="DivIVA"/>
    <property type="match status" value="1"/>
</dbReference>
<sequence>MDDRRDGQHNRPQAKINLQPKDILEKDFKQKMRGYDPAEVDEFLDDVIKDYETFNTQIQQLSQENSRLISRIDELSKQAAAGQNMGSTPNATSGGNPASNYDILKRLSNLERRVFGQQRPVDNNQANPNTFNPAANSNASNRANRYQANTSTTRPANYMNPTPGHNPINNNMPHNPNVTPNTTNPAMSPNNNGQANPNMPNPRSNNDSHDFGNYNNNSFNQNPDHNRYPDNNSNQFDDNSLNRY</sequence>
<accession>A0A0R1YBX1</accession>
<feature type="coiled-coil region" evidence="6">
    <location>
        <begin position="44"/>
        <end position="78"/>
    </location>
</feature>
<evidence type="ECO:0000256" key="1">
    <source>
        <dbReference type="ARBA" id="ARBA00022490"/>
    </source>
</evidence>
<dbReference type="HAMAP" id="MF_02011">
    <property type="entry name" value="GpsB"/>
    <property type="match status" value="1"/>
</dbReference>
<dbReference type="InterPro" id="IPR019933">
    <property type="entry name" value="DivIVA_domain"/>
</dbReference>
<feature type="compositionally biased region" description="Polar residues" evidence="7">
    <location>
        <begin position="84"/>
        <end position="99"/>
    </location>
</feature>
<feature type="compositionally biased region" description="Low complexity" evidence="7">
    <location>
        <begin position="166"/>
        <end position="202"/>
    </location>
</feature>
<feature type="region of interest" description="Disordered" evidence="7">
    <location>
        <begin position="119"/>
        <end position="244"/>
    </location>
</feature>
<evidence type="ECO:0000256" key="4">
    <source>
        <dbReference type="ARBA" id="ARBA00023054"/>
    </source>
</evidence>
<reference evidence="8 9" key="1">
    <citation type="journal article" date="2015" name="Genome Announc.">
        <title>Expanding the biotechnology potential of lactobacilli through comparative genomics of 213 strains and associated genera.</title>
        <authorList>
            <person name="Sun Z."/>
            <person name="Harris H.M."/>
            <person name="McCann A."/>
            <person name="Guo C."/>
            <person name="Argimon S."/>
            <person name="Zhang W."/>
            <person name="Yang X."/>
            <person name="Jeffery I.B."/>
            <person name="Cooney J.C."/>
            <person name="Kagawa T.F."/>
            <person name="Liu W."/>
            <person name="Song Y."/>
            <person name="Salvetti E."/>
            <person name="Wrobel A."/>
            <person name="Rasinkangas P."/>
            <person name="Parkhill J."/>
            <person name="Rea M.C."/>
            <person name="O'Sullivan O."/>
            <person name="Ritari J."/>
            <person name="Douillard F.P."/>
            <person name="Paul Ross R."/>
            <person name="Yang R."/>
            <person name="Briner A.E."/>
            <person name="Felis G.E."/>
            <person name="de Vos W.M."/>
            <person name="Barrangou R."/>
            <person name="Klaenhammer T.R."/>
            <person name="Caufield P.W."/>
            <person name="Cui Y."/>
            <person name="Zhang H."/>
            <person name="O'Toole P.W."/>
        </authorList>
    </citation>
    <scope>NUCLEOTIDE SEQUENCE [LARGE SCALE GENOMIC DNA]</scope>
    <source>
        <strain evidence="8 9">DSM 18527</strain>
    </source>
</reference>
<keyword evidence="5 6" id="KW-0131">Cell cycle</keyword>
<keyword evidence="2 6" id="KW-0132">Cell division</keyword>
<gene>
    <name evidence="6" type="primary">gpsB</name>
    <name evidence="8" type="ORF">FC83_GL002364</name>
</gene>
<evidence type="ECO:0000256" key="2">
    <source>
        <dbReference type="ARBA" id="ARBA00022618"/>
    </source>
</evidence>
<feature type="compositionally biased region" description="Low complexity" evidence="7">
    <location>
        <begin position="123"/>
        <end position="149"/>
    </location>
</feature>
<comment type="function">
    <text evidence="6">Divisome component that associates with the complex late in its assembly, after the Z-ring is formed, and is dependent on DivIC and PBP2B for its recruitment to the divisome. Together with EzrA, is a key component of the system that regulates PBP1 localization during cell cycle progression. Its main role could be the removal of PBP1 from the cell pole after pole maturation is completed. Also contributes to the recruitment of PBP1 to the division complex. Not essential for septum formation.</text>
</comment>
<dbReference type="AlphaFoldDB" id="A0A0R1YBX1"/>
<protein>
    <recommendedName>
        <fullName evidence="6">Cell cycle protein GpsB</fullName>
    </recommendedName>
    <alternativeName>
        <fullName evidence="6">Guiding PBP1-shuttling protein</fullName>
    </alternativeName>
</protein>
<evidence type="ECO:0000313" key="9">
    <source>
        <dbReference type="Proteomes" id="UP000051236"/>
    </source>
</evidence>
<dbReference type="PATRIC" id="fig|1423734.3.peg.2398"/>
<dbReference type="PANTHER" id="PTHR35794">
    <property type="entry name" value="CELL DIVISION PROTEIN DIVIVA"/>
    <property type="match status" value="1"/>
</dbReference>
<dbReference type="GO" id="GO:0008360">
    <property type="term" value="P:regulation of cell shape"/>
    <property type="evidence" value="ECO:0007669"/>
    <property type="project" value="UniProtKB-UniRule"/>
</dbReference>
<comment type="caution">
    <text evidence="8">The sequence shown here is derived from an EMBL/GenBank/DDBJ whole genome shotgun (WGS) entry which is preliminary data.</text>
</comment>
<dbReference type="EMBL" id="AZGA01000002">
    <property type="protein sequence ID" value="KRM36492.1"/>
    <property type="molecule type" value="Genomic_DNA"/>
</dbReference>
<keyword evidence="1 6" id="KW-0963">Cytoplasm</keyword>
<dbReference type="Proteomes" id="UP000051236">
    <property type="component" value="Unassembled WGS sequence"/>
</dbReference>